<proteinExistence type="predicted"/>
<feature type="region of interest" description="Disordered" evidence="1">
    <location>
        <begin position="69"/>
        <end position="124"/>
    </location>
</feature>
<comment type="caution">
    <text evidence="2">The sequence shown here is derived from an EMBL/GenBank/DDBJ whole genome shotgun (WGS) entry which is preliminary data.</text>
</comment>
<feature type="region of interest" description="Disordered" evidence="1">
    <location>
        <begin position="1"/>
        <end position="28"/>
    </location>
</feature>
<name>A0A8H6KFJ5_9PEZI</name>
<protein>
    <submittedName>
        <fullName evidence="2">Uncharacterized protein</fullName>
    </submittedName>
</protein>
<reference evidence="2" key="1">
    <citation type="journal article" date="2020" name="Phytopathology">
        <title>Genome Sequence Resources of Colletotrichum truncatum, C. plurivorum, C. musicola, and C. sojae: Four Species Pathogenic to Soybean (Glycine max).</title>
        <authorList>
            <person name="Rogerio F."/>
            <person name="Boufleur T.R."/>
            <person name="Ciampi-Guillardi M."/>
            <person name="Sukno S.A."/>
            <person name="Thon M.R."/>
            <person name="Massola Junior N.S."/>
            <person name="Baroncelli R."/>
        </authorList>
    </citation>
    <scope>NUCLEOTIDE SEQUENCE</scope>
    <source>
        <strain evidence="2">LFN00145</strain>
    </source>
</reference>
<dbReference type="AlphaFoldDB" id="A0A8H6KFJ5"/>
<evidence type="ECO:0000256" key="1">
    <source>
        <dbReference type="SAM" id="MobiDB-lite"/>
    </source>
</evidence>
<accession>A0A8H6KFJ5</accession>
<evidence type="ECO:0000313" key="3">
    <source>
        <dbReference type="Proteomes" id="UP000654918"/>
    </source>
</evidence>
<evidence type="ECO:0000313" key="2">
    <source>
        <dbReference type="EMBL" id="KAF6830649.1"/>
    </source>
</evidence>
<sequence length="194" mass="20780">MRVKKGTRQLATDDRPTPLDVKTGSPCQASARDWGLRVVLTAELPPSEARLCFGLVLFAMALTPTNEAKLTTSSPDGLAEPTSPYESQAKIGPDDDREQSAPSNGIARAVGRDSSSGDAAHSYSPGSVNDQYARMILKLFQQSLYWIPSTSAVTLVRLVRASSERCGCNGLTAAEKWISPQAITGYQSHSARVP</sequence>
<keyword evidence="3" id="KW-1185">Reference proteome</keyword>
<dbReference type="Proteomes" id="UP000654918">
    <property type="component" value="Unassembled WGS sequence"/>
</dbReference>
<gene>
    <name evidence="2" type="ORF">CPLU01_07232</name>
</gene>
<dbReference type="EMBL" id="WIGO01000091">
    <property type="protein sequence ID" value="KAF6830649.1"/>
    <property type="molecule type" value="Genomic_DNA"/>
</dbReference>
<organism evidence="2 3">
    <name type="scientific">Colletotrichum plurivorum</name>
    <dbReference type="NCBI Taxonomy" id="2175906"/>
    <lineage>
        <taxon>Eukaryota</taxon>
        <taxon>Fungi</taxon>
        <taxon>Dikarya</taxon>
        <taxon>Ascomycota</taxon>
        <taxon>Pezizomycotina</taxon>
        <taxon>Sordariomycetes</taxon>
        <taxon>Hypocreomycetidae</taxon>
        <taxon>Glomerellales</taxon>
        <taxon>Glomerellaceae</taxon>
        <taxon>Colletotrichum</taxon>
        <taxon>Colletotrichum orchidearum species complex</taxon>
    </lineage>
</organism>